<keyword evidence="1" id="KW-1133">Transmembrane helix</keyword>
<reference evidence="3" key="1">
    <citation type="journal article" date="2015" name="Nature">
        <title>Complex archaea that bridge the gap between prokaryotes and eukaryotes.</title>
        <authorList>
            <person name="Spang A."/>
            <person name="Saw J.H."/>
            <person name="Jorgensen S.L."/>
            <person name="Zaremba-Niedzwiedzka K."/>
            <person name="Martijn J."/>
            <person name="Lind A.E."/>
            <person name="van Eijk R."/>
            <person name="Schleper C."/>
            <person name="Guy L."/>
            <person name="Ettema T.J."/>
        </authorList>
    </citation>
    <scope>NUCLEOTIDE SEQUENCE</scope>
</reference>
<dbReference type="Gene3D" id="3.90.550.10">
    <property type="entry name" value="Spore Coat Polysaccharide Biosynthesis Protein SpsA, Chain A"/>
    <property type="match status" value="1"/>
</dbReference>
<gene>
    <name evidence="3" type="ORF">LCGC14_0480300</name>
</gene>
<dbReference type="PANTHER" id="PTHR43179:SF7">
    <property type="entry name" value="RHAMNOSYLTRANSFERASE WBBL"/>
    <property type="match status" value="1"/>
</dbReference>
<name>A0A0F9SSP7_9ZZZZ</name>
<dbReference type="AlphaFoldDB" id="A0A0F9SSP7"/>
<protein>
    <recommendedName>
        <fullName evidence="2">Glycosyltransferase 2-like domain-containing protein</fullName>
    </recommendedName>
</protein>
<dbReference type="InterPro" id="IPR001173">
    <property type="entry name" value="Glyco_trans_2-like"/>
</dbReference>
<dbReference type="CDD" id="cd04186">
    <property type="entry name" value="GT_2_like_c"/>
    <property type="match status" value="1"/>
</dbReference>
<evidence type="ECO:0000256" key="1">
    <source>
        <dbReference type="SAM" id="Phobius"/>
    </source>
</evidence>
<evidence type="ECO:0000313" key="3">
    <source>
        <dbReference type="EMBL" id="KKN65557.1"/>
    </source>
</evidence>
<feature type="transmembrane region" description="Helical" evidence="1">
    <location>
        <begin position="273"/>
        <end position="292"/>
    </location>
</feature>
<feature type="domain" description="Glycosyltransferase 2-like" evidence="2">
    <location>
        <begin position="10"/>
        <end position="156"/>
    </location>
</feature>
<proteinExistence type="predicted"/>
<sequence length="325" mass="37679">MLNGSYRLLVVIVNYKSADLVCRSLEKLIPQLDGTVDRVSIVDNNSKDHSRDILSKYIETNNLESLVKLVSSEKNGGFSYGNNVAIREALNNKQSLYQYYLLLNPDTLPCEYAVNELIKFMNEHPYVGIAGSRLEGLDGTVQCSSFRFHTILSELDSGLRFGPISKLLSRWKVTTKIENLAVPTDWLAGASMIIRQEVFDDIGLMDEDYFLYFEETDFCLQAKRKGWQCWYVPSSRVIHFVGQSTGIVSGSQTKARRPQYWFQSRQRFFIKNYGVLYTMLADLVWGMSFAFWRLRRFIQNKPDNDPEKMLYDFWRNSIFFSKIGR</sequence>
<keyword evidence="1" id="KW-0472">Membrane</keyword>
<accession>A0A0F9SSP7</accession>
<organism evidence="3">
    <name type="scientific">marine sediment metagenome</name>
    <dbReference type="NCBI Taxonomy" id="412755"/>
    <lineage>
        <taxon>unclassified sequences</taxon>
        <taxon>metagenomes</taxon>
        <taxon>ecological metagenomes</taxon>
    </lineage>
</organism>
<dbReference type="PANTHER" id="PTHR43179">
    <property type="entry name" value="RHAMNOSYLTRANSFERASE WBBL"/>
    <property type="match status" value="1"/>
</dbReference>
<dbReference type="EMBL" id="LAZR01000521">
    <property type="protein sequence ID" value="KKN65557.1"/>
    <property type="molecule type" value="Genomic_DNA"/>
</dbReference>
<keyword evidence="1" id="KW-0812">Transmembrane</keyword>
<dbReference type="InterPro" id="IPR029044">
    <property type="entry name" value="Nucleotide-diphossugar_trans"/>
</dbReference>
<evidence type="ECO:0000259" key="2">
    <source>
        <dbReference type="Pfam" id="PF00535"/>
    </source>
</evidence>
<comment type="caution">
    <text evidence="3">The sequence shown here is derived from an EMBL/GenBank/DDBJ whole genome shotgun (WGS) entry which is preliminary data.</text>
</comment>
<dbReference type="SUPFAM" id="SSF53448">
    <property type="entry name" value="Nucleotide-diphospho-sugar transferases"/>
    <property type="match status" value="1"/>
</dbReference>
<dbReference type="Pfam" id="PF00535">
    <property type="entry name" value="Glycos_transf_2"/>
    <property type="match status" value="1"/>
</dbReference>